<dbReference type="EMBL" id="KN833019">
    <property type="protein sequence ID" value="KIM78040.1"/>
    <property type="molecule type" value="Genomic_DNA"/>
</dbReference>
<reference evidence="4" key="2">
    <citation type="submission" date="2015-01" db="EMBL/GenBank/DDBJ databases">
        <title>Evolutionary Origins and Diversification of the Mycorrhizal Mutualists.</title>
        <authorList>
            <consortium name="DOE Joint Genome Institute"/>
            <consortium name="Mycorrhizal Genomics Consortium"/>
            <person name="Kohler A."/>
            <person name="Kuo A."/>
            <person name="Nagy L.G."/>
            <person name="Floudas D."/>
            <person name="Copeland A."/>
            <person name="Barry K.W."/>
            <person name="Cichocki N."/>
            <person name="Veneault-Fourrey C."/>
            <person name="LaButti K."/>
            <person name="Lindquist E.A."/>
            <person name="Lipzen A."/>
            <person name="Lundell T."/>
            <person name="Morin E."/>
            <person name="Murat C."/>
            <person name="Riley R."/>
            <person name="Ohm R."/>
            <person name="Sun H."/>
            <person name="Tunlid A."/>
            <person name="Henrissat B."/>
            <person name="Grigoriev I.V."/>
            <person name="Hibbett D.S."/>
            <person name="Martin F."/>
        </authorList>
    </citation>
    <scope>NUCLEOTIDE SEQUENCE [LARGE SCALE GENOMIC DNA]</scope>
    <source>
        <strain evidence="4">F 1598</strain>
    </source>
</reference>
<dbReference type="Proteomes" id="UP000054166">
    <property type="component" value="Unassembled WGS sequence"/>
</dbReference>
<dbReference type="InterPro" id="IPR050452">
    <property type="entry name" value="Metacaspase"/>
</dbReference>
<keyword evidence="4" id="KW-1185">Reference proteome</keyword>
<dbReference type="GO" id="GO:0004197">
    <property type="term" value="F:cysteine-type endopeptidase activity"/>
    <property type="evidence" value="ECO:0007669"/>
    <property type="project" value="InterPro"/>
</dbReference>
<gene>
    <name evidence="3" type="ORF">PILCRDRAFT_824756</name>
</gene>
<evidence type="ECO:0000259" key="2">
    <source>
        <dbReference type="Pfam" id="PF00656"/>
    </source>
</evidence>
<organism evidence="3 4">
    <name type="scientific">Piloderma croceum (strain F 1598)</name>
    <dbReference type="NCBI Taxonomy" id="765440"/>
    <lineage>
        <taxon>Eukaryota</taxon>
        <taxon>Fungi</taxon>
        <taxon>Dikarya</taxon>
        <taxon>Basidiomycota</taxon>
        <taxon>Agaricomycotina</taxon>
        <taxon>Agaricomycetes</taxon>
        <taxon>Agaricomycetidae</taxon>
        <taxon>Atheliales</taxon>
        <taxon>Atheliaceae</taxon>
        <taxon>Piloderma</taxon>
    </lineage>
</organism>
<dbReference type="PANTHER" id="PTHR48104">
    <property type="entry name" value="METACASPASE-4"/>
    <property type="match status" value="1"/>
</dbReference>
<evidence type="ECO:0000256" key="1">
    <source>
        <dbReference type="ARBA" id="ARBA00009005"/>
    </source>
</evidence>
<dbReference type="GO" id="GO:0006508">
    <property type="term" value="P:proteolysis"/>
    <property type="evidence" value="ECO:0007669"/>
    <property type="project" value="InterPro"/>
</dbReference>
<dbReference type="HOGENOM" id="CLU_029389_3_0_1"/>
<protein>
    <recommendedName>
        <fullName evidence="2">Peptidase C14 caspase domain-containing protein</fullName>
    </recommendedName>
</protein>
<evidence type="ECO:0000313" key="4">
    <source>
        <dbReference type="Proteomes" id="UP000054166"/>
    </source>
</evidence>
<dbReference type="Pfam" id="PF00656">
    <property type="entry name" value="Peptidase_C14"/>
    <property type="match status" value="1"/>
</dbReference>
<evidence type="ECO:0000313" key="3">
    <source>
        <dbReference type="EMBL" id="KIM78040.1"/>
    </source>
</evidence>
<dbReference type="AlphaFoldDB" id="A0A0C3EZS3"/>
<dbReference type="Gene3D" id="3.40.50.12660">
    <property type="match status" value="2"/>
</dbReference>
<reference evidence="3 4" key="1">
    <citation type="submission" date="2014-04" db="EMBL/GenBank/DDBJ databases">
        <authorList>
            <consortium name="DOE Joint Genome Institute"/>
            <person name="Kuo A."/>
            <person name="Tarkka M."/>
            <person name="Buscot F."/>
            <person name="Kohler A."/>
            <person name="Nagy L.G."/>
            <person name="Floudas D."/>
            <person name="Copeland A."/>
            <person name="Barry K.W."/>
            <person name="Cichocki N."/>
            <person name="Veneault-Fourrey C."/>
            <person name="LaButti K."/>
            <person name="Lindquist E.A."/>
            <person name="Lipzen A."/>
            <person name="Lundell T."/>
            <person name="Morin E."/>
            <person name="Murat C."/>
            <person name="Sun H."/>
            <person name="Tunlid A."/>
            <person name="Henrissat B."/>
            <person name="Grigoriev I.V."/>
            <person name="Hibbett D.S."/>
            <person name="Martin F."/>
            <person name="Nordberg H.P."/>
            <person name="Cantor M.N."/>
            <person name="Hua S.X."/>
        </authorList>
    </citation>
    <scope>NUCLEOTIDE SEQUENCE [LARGE SCALE GENOMIC DNA]</scope>
    <source>
        <strain evidence="3 4">F 1598</strain>
    </source>
</reference>
<proteinExistence type="inferred from homology"/>
<dbReference type="PANTHER" id="PTHR48104:SF30">
    <property type="entry name" value="METACASPASE-1"/>
    <property type="match status" value="1"/>
</dbReference>
<dbReference type="OrthoDB" id="3223806at2759"/>
<dbReference type="InParanoid" id="A0A0C3EZS3"/>
<dbReference type="InterPro" id="IPR011600">
    <property type="entry name" value="Pept_C14_caspase"/>
</dbReference>
<comment type="similarity">
    <text evidence="1">Belongs to the peptidase C14B family.</text>
</comment>
<sequence length="315" mass="35228">MPRRKALLIGINYTGSKYELAGCVNDVEHVRRYLVNDKHFPHDPASMVILTDIQHDPRYRPTGQNMLAAFHWLVTNNNPGDSLFLHYSGHGGQVQDPDGDRESGFDDTICPVDFEQYGQITSDTLHRVLVTPLAPGVRLTVIFDCCHSGTAIELPFVYRSDADGRVGLVDNVKQGLRLAQAARSLIQGGFSMKKVDDAKQLLAGAQSFFHGLAHRSEPISEGLGEEKFVEDWKTEGRDVWMFSGYRDDQTSADTSISNEPTGAMSWAFMKTMREYPDQSYVQILQRTRALLSPKYSQIPQLSVGGQFDLNQPIAF</sequence>
<accession>A0A0C3EZS3</accession>
<dbReference type="GO" id="GO:0005737">
    <property type="term" value="C:cytoplasm"/>
    <property type="evidence" value="ECO:0007669"/>
    <property type="project" value="TreeGrafter"/>
</dbReference>
<name>A0A0C3EZS3_PILCF</name>
<feature type="domain" description="Peptidase C14 caspase" evidence="2">
    <location>
        <begin position="3"/>
        <end position="302"/>
    </location>
</feature>